<dbReference type="InterPro" id="IPR011009">
    <property type="entry name" value="Kinase-like_dom_sf"/>
</dbReference>
<dbReference type="SMART" id="SM00220">
    <property type="entry name" value="S_TKc"/>
    <property type="match status" value="1"/>
</dbReference>
<sequence length="1071" mass="124550">MKMETDVISATESTAFSDDGVSGSSCEPEGESSEARSRNRKEKKKSRHKHKHKHKHSSDKHRHKHKHKKHKLDRDSKNEPDFLESGARKRRRLDEEEGYDRNYAQKYGVDDSDLDRLEAARAALQAELNGVTDDQVDVMLEGALQPSLNQDTRMHVTGQEEYISENEQSYNSCHLRGYRVQDNIMKGRTPNFQEEPEAEEDAEVLKSKPKVSSRVEAVSMNAMSMIAQGYGGASDSEEEGEVEHDVSEPQETWQKNGDRRDRRYSYSEREVFEYNQELYEYALSEVDDSHHSQVKAVIDYGHGIDKYRDSDRDRNRNRGKREKDKERHRGRENERRKDKEHSKDKEKEKVKENEKEKEKARDKTRAEEKRRQEERRSDRKNSSRKEENDVKKEREKSESTRKSADKPTENVVEEPSRRVQSVQPHGDDRDRLSRERRSSPSTERRRESGSRNRQNQSRLWRRSTSRSTRRSRSRDQRRPSSSHGGRRSHSRDRKHRRRKEEIRDKFAGSLSEGLYLEQQEVSSDEEVDVPDPDEEEDEDAIIERRRREREALLEKLKNETNSNTECTASTTDNEGTAQVSQGSLDMWEAIDLDSSKRSSSQNSCSDQTDQSRDSSVSRSSNGVESDYDSSSASDSDIDEEIDKRKQIFEEENTEDFEVSMEKKRQAMKLEGVSVKESEEEVKEENGEKENKKPRVFDMFAEDAGPIDGDFNSPGLNRLATRGSENPSLLDNWDDAEGYYRVRIGEILDKRYQVYGYTGQGVFSNVVRARDAARGAQEAAIKIIRNNELMHKTGLKELEFLRKLNDADPDDRFHCVRLFRHFFHRNHLCLVFESLSMNLREVLKKYGKDIGLHIKAVRSYSQQLFMALKLLKRCSILHADIKPDNILVNESKLVLKLCDFGSASHVSENDITPYLVSRFYRAPEIIIGMGYDHAIDMWSVGSTIFELYTGKILFPGTSNNEMLKYMMDLKGKMSNKLIRKGMFKDQHFDHNYNFLYHEVDKVTHREKVTVLSTISPNKDLLAELVGYQRLSEDQLRKVIQLRDLLEKVLMLDPSKRITINQALTHPFIQEKI</sequence>
<keyword evidence="12" id="KW-0418">Kinase</keyword>
<dbReference type="GO" id="GO:0000776">
    <property type="term" value="C:kinetochore"/>
    <property type="evidence" value="ECO:0007669"/>
    <property type="project" value="UniProtKB-KW"/>
</dbReference>
<keyword evidence="7" id="KW-0597">Phosphoprotein</keyword>
<evidence type="ECO:0000256" key="25">
    <source>
        <dbReference type="SAM" id="MobiDB-lite"/>
    </source>
</evidence>
<keyword evidence="17" id="KW-0508">mRNA splicing</keyword>
<evidence type="ECO:0000256" key="2">
    <source>
        <dbReference type="ARBA" id="ARBA00004629"/>
    </source>
</evidence>
<feature type="compositionally biased region" description="Basic and acidic residues" evidence="25">
    <location>
        <begin position="302"/>
        <end position="408"/>
    </location>
</feature>
<evidence type="ECO:0000313" key="27">
    <source>
        <dbReference type="EMBL" id="KAK3579177.1"/>
    </source>
</evidence>
<keyword evidence="16" id="KW-0007">Acetylation</keyword>
<comment type="similarity">
    <text evidence="19">Belongs to the protein kinase superfamily. CMGC Ser/Thr protein kinase family.</text>
</comment>
<reference evidence="27" key="3">
    <citation type="submission" date="2023-05" db="EMBL/GenBank/DDBJ databases">
        <authorList>
            <person name="Smith C.H."/>
        </authorList>
    </citation>
    <scope>NUCLEOTIDE SEQUENCE</scope>
    <source>
        <strain evidence="27">CHS0354</strain>
        <tissue evidence="27">Mantle</tissue>
    </source>
</reference>
<dbReference type="PROSITE" id="PS50011">
    <property type="entry name" value="PROTEIN_KINASE_DOM"/>
    <property type="match status" value="1"/>
</dbReference>
<evidence type="ECO:0000256" key="11">
    <source>
        <dbReference type="ARBA" id="ARBA00022741"/>
    </source>
</evidence>
<dbReference type="EMBL" id="JAEAOA010001383">
    <property type="protein sequence ID" value="KAK3579177.1"/>
    <property type="molecule type" value="Genomic_DNA"/>
</dbReference>
<comment type="caution">
    <text evidence="27">The sequence shown here is derived from an EMBL/GenBank/DDBJ whole genome shotgun (WGS) entry which is preliminary data.</text>
</comment>
<organism evidence="27 28">
    <name type="scientific">Potamilus streckersoni</name>
    <dbReference type="NCBI Taxonomy" id="2493646"/>
    <lineage>
        <taxon>Eukaryota</taxon>
        <taxon>Metazoa</taxon>
        <taxon>Spiralia</taxon>
        <taxon>Lophotrochozoa</taxon>
        <taxon>Mollusca</taxon>
        <taxon>Bivalvia</taxon>
        <taxon>Autobranchia</taxon>
        <taxon>Heteroconchia</taxon>
        <taxon>Palaeoheterodonta</taxon>
        <taxon>Unionida</taxon>
        <taxon>Unionoidea</taxon>
        <taxon>Unionidae</taxon>
        <taxon>Ambleminae</taxon>
        <taxon>Lampsilini</taxon>
        <taxon>Potamilus</taxon>
    </lineage>
</organism>
<evidence type="ECO:0000256" key="10">
    <source>
        <dbReference type="ARBA" id="ARBA00022728"/>
    </source>
</evidence>
<dbReference type="GO" id="GO:0005524">
    <property type="term" value="F:ATP binding"/>
    <property type="evidence" value="ECO:0007669"/>
    <property type="project" value="UniProtKB-KW"/>
</dbReference>
<dbReference type="GO" id="GO:0004674">
    <property type="term" value="F:protein serine/threonine kinase activity"/>
    <property type="evidence" value="ECO:0007669"/>
    <property type="project" value="UniProtKB-KW"/>
</dbReference>
<evidence type="ECO:0000256" key="20">
    <source>
        <dbReference type="ARBA" id="ARBA00023637"/>
    </source>
</evidence>
<feature type="domain" description="Protein kinase" evidence="26">
    <location>
        <begin position="751"/>
        <end position="1067"/>
    </location>
</feature>
<evidence type="ECO:0000256" key="16">
    <source>
        <dbReference type="ARBA" id="ARBA00022990"/>
    </source>
</evidence>
<evidence type="ECO:0000256" key="5">
    <source>
        <dbReference type="ARBA" id="ARBA00022499"/>
    </source>
</evidence>
<keyword evidence="18" id="KW-0539">Nucleus</keyword>
<evidence type="ECO:0000259" key="26">
    <source>
        <dbReference type="PROSITE" id="PS50011"/>
    </source>
</evidence>
<dbReference type="Proteomes" id="UP001195483">
    <property type="component" value="Unassembled WGS sequence"/>
</dbReference>
<evidence type="ECO:0000256" key="19">
    <source>
        <dbReference type="ARBA" id="ARBA00023596"/>
    </source>
</evidence>
<keyword evidence="6" id="KW-0723">Serine/threonine-protein kinase</keyword>
<feature type="compositionally biased region" description="Polar residues" evidence="25">
    <location>
        <begin position="559"/>
        <end position="583"/>
    </location>
</feature>
<dbReference type="Gene3D" id="1.10.510.10">
    <property type="entry name" value="Transferase(Phosphotransferase) domain 1"/>
    <property type="match status" value="1"/>
</dbReference>
<keyword evidence="11" id="KW-0547">Nucleotide-binding</keyword>
<dbReference type="SUPFAM" id="SSF56112">
    <property type="entry name" value="Protein kinase-like (PK-like)"/>
    <property type="match status" value="1"/>
</dbReference>
<evidence type="ECO:0000256" key="8">
    <source>
        <dbReference type="ARBA" id="ARBA00022664"/>
    </source>
</evidence>
<evidence type="ECO:0000256" key="1">
    <source>
        <dbReference type="ARBA" id="ARBA00004123"/>
    </source>
</evidence>
<dbReference type="InterPro" id="IPR000719">
    <property type="entry name" value="Prot_kinase_dom"/>
</dbReference>
<dbReference type="Gene3D" id="3.30.200.20">
    <property type="entry name" value="Phosphorylase Kinase, domain 1"/>
    <property type="match status" value="1"/>
</dbReference>
<evidence type="ECO:0000256" key="4">
    <source>
        <dbReference type="ARBA" id="ARBA00022454"/>
    </source>
</evidence>
<keyword evidence="14" id="KW-0067">ATP-binding</keyword>
<dbReference type="Pfam" id="PF00069">
    <property type="entry name" value="Pkinase"/>
    <property type="match status" value="1"/>
</dbReference>
<dbReference type="FunFam" id="1.10.510.10:FF:000078">
    <property type="entry name" value="Serine/threonine-protein kinase PRP4 homolog"/>
    <property type="match status" value="1"/>
</dbReference>
<comment type="catalytic activity">
    <reaction evidence="23">
        <text>L-threonyl-[protein] + ATP = O-phospho-L-threonyl-[protein] + ADP + H(+)</text>
        <dbReference type="Rhea" id="RHEA:46608"/>
        <dbReference type="Rhea" id="RHEA-COMP:11060"/>
        <dbReference type="Rhea" id="RHEA-COMP:11605"/>
        <dbReference type="ChEBI" id="CHEBI:15378"/>
        <dbReference type="ChEBI" id="CHEBI:30013"/>
        <dbReference type="ChEBI" id="CHEBI:30616"/>
        <dbReference type="ChEBI" id="CHEBI:61977"/>
        <dbReference type="ChEBI" id="CHEBI:456216"/>
        <dbReference type="EC" id="2.7.11.1"/>
    </reaction>
    <physiologicalReaction direction="left-to-right" evidence="23">
        <dbReference type="Rhea" id="RHEA:46609"/>
    </physiologicalReaction>
</comment>
<dbReference type="PANTHER" id="PTHR24058">
    <property type="entry name" value="DUAL SPECIFICITY PROTEIN KINASE"/>
    <property type="match status" value="1"/>
</dbReference>
<reference evidence="27" key="1">
    <citation type="journal article" date="2021" name="Genome Biol. Evol.">
        <title>A High-Quality Reference Genome for a Parasitic Bivalve with Doubly Uniparental Inheritance (Bivalvia: Unionida).</title>
        <authorList>
            <person name="Smith C.H."/>
        </authorList>
    </citation>
    <scope>NUCLEOTIDE SEQUENCE</scope>
    <source>
        <strain evidence="27">CHS0354</strain>
    </source>
</reference>
<evidence type="ECO:0000256" key="18">
    <source>
        <dbReference type="ARBA" id="ARBA00023242"/>
    </source>
</evidence>
<dbReference type="EC" id="2.7.11.1" evidence="3"/>
<dbReference type="PROSITE" id="PS00108">
    <property type="entry name" value="PROTEIN_KINASE_ST"/>
    <property type="match status" value="1"/>
</dbReference>
<feature type="compositionally biased region" description="Acidic residues" evidence="25">
    <location>
        <begin position="649"/>
        <end position="658"/>
    </location>
</feature>
<evidence type="ECO:0000256" key="3">
    <source>
        <dbReference type="ARBA" id="ARBA00012513"/>
    </source>
</evidence>
<evidence type="ECO:0000256" key="12">
    <source>
        <dbReference type="ARBA" id="ARBA00022777"/>
    </source>
</evidence>
<feature type="compositionally biased region" description="Basic residues" evidence="25">
    <location>
        <begin position="484"/>
        <end position="498"/>
    </location>
</feature>
<dbReference type="InterPro" id="IPR008271">
    <property type="entry name" value="Ser/Thr_kinase_AS"/>
</dbReference>
<accession>A0AAE0RT69</accession>
<feature type="compositionally biased region" description="Basic residues" evidence="25">
    <location>
        <begin position="459"/>
        <end position="472"/>
    </location>
</feature>
<evidence type="ECO:0000256" key="7">
    <source>
        <dbReference type="ARBA" id="ARBA00022553"/>
    </source>
</evidence>
<evidence type="ECO:0000256" key="22">
    <source>
        <dbReference type="ARBA" id="ARBA00046964"/>
    </source>
</evidence>
<evidence type="ECO:0000256" key="23">
    <source>
        <dbReference type="ARBA" id="ARBA00048659"/>
    </source>
</evidence>
<keyword evidence="8" id="KW-0507">mRNA processing</keyword>
<evidence type="ECO:0000313" key="28">
    <source>
        <dbReference type="Proteomes" id="UP001195483"/>
    </source>
</evidence>
<dbReference type="GO" id="GO:0045292">
    <property type="term" value="P:mRNA cis splicing, via spliceosome"/>
    <property type="evidence" value="ECO:0007669"/>
    <property type="project" value="InterPro"/>
</dbReference>
<keyword evidence="10" id="KW-0747">Spliceosome</keyword>
<feature type="region of interest" description="Disordered" evidence="25">
    <location>
        <begin position="229"/>
        <end position="268"/>
    </location>
</feature>
<comment type="catalytic activity">
    <reaction evidence="24">
        <text>L-seryl-[protein] + ATP = O-phospho-L-seryl-[protein] + ADP + H(+)</text>
        <dbReference type="Rhea" id="RHEA:17989"/>
        <dbReference type="Rhea" id="RHEA-COMP:9863"/>
        <dbReference type="Rhea" id="RHEA-COMP:11604"/>
        <dbReference type="ChEBI" id="CHEBI:15378"/>
        <dbReference type="ChEBI" id="CHEBI:29999"/>
        <dbReference type="ChEBI" id="CHEBI:30616"/>
        <dbReference type="ChEBI" id="CHEBI:83421"/>
        <dbReference type="ChEBI" id="CHEBI:456216"/>
        <dbReference type="EC" id="2.7.11.1"/>
    </reaction>
    <physiologicalReaction direction="left-to-right" evidence="24">
        <dbReference type="Rhea" id="RHEA:17990"/>
    </physiologicalReaction>
</comment>
<dbReference type="FunFam" id="3.30.200.20:FF:000123">
    <property type="entry name" value="serine/threonine-protein kinase PRP4 homolog"/>
    <property type="match status" value="1"/>
</dbReference>
<evidence type="ECO:0000256" key="15">
    <source>
        <dbReference type="ARBA" id="ARBA00022843"/>
    </source>
</evidence>
<keyword evidence="15" id="KW-0832">Ubl conjugation</keyword>
<name>A0AAE0RT69_9BIVA</name>
<evidence type="ECO:0000256" key="13">
    <source>
        <dbReference type="ARBA" id="ARBA00022838"/>
    </source>
</evidence>
<dbReference type="InterPro" id="IPR050494">
    <property type="entry name" value="Ser_Thr_dual-spec_kinase"/>
</dbReference>
<dbReference type="GO" id="GO:0005681">
    <property type="term" value="C:spliceosomal complex"/>
    <property type="evidence" value="ECO:0007669"/>
    <property type="project" value="UniProtKB-KW"/>
</dbReference>
<feature type="compositionally biased region" description="Basic and acidic residues" evidence="25">
    <location>
        <begin position="541"/>
        <end position="558"/>
    </location>
</feature>
<evidence type="ECO:0000256" key="17">
    <source>
        <dbReference type="ARBA" id="ARBA00023187"/>
    </source>
</evidence>
<dbReference type="AlphaFoldDB" id="A0AAE0RT69"/>
<feature type="region of interest" description="Disordered" evidence="25">
    <location>
        <begin position="1"/>
        <end position="109"/>
    </location>
</feature>
<evidence type="ECO:0000256" key="24">
    <source>
        <dbReference type="ARBA" id="ARBA00048977"/>
    </source>
</evidence>
<keyword evidence="28" id="KW-1185">Reference proteome</keyword>
<feature type="compositionally biased region" description="Basic and acidic residues" evidence="25">
    <location>
        <begin position="256"/>
        <end position="268"/>
    </location>
</feature>
<protein>
    <recommendedName>
        <fullName evidence="20">Serine/threonine-protein kinase PRP4 homolog</fullName>
        <ecNumber evidence="3">2.7.11.1</ecNumber>
    </recommendedName>
    <alternativeName>
        <fullName evidence="21">PRP4 pre-mRNA-processing factor 4 homolog</fullName>
    </alternativeName>
</protein>
<evidence type="ECO:0000256" key="6">
    <source>
        <dbReference type="ARBA" id="ARBA00022527"/>
    </source>
</evidence>
<dbReference type="CDD" id="cd14135">
    <property type="entry name" value="STKc_PRP4"/>
    <property type="match status" value="1"/>
</dbReference>
<keyword evidence="13" id="KW-0995">Kinetochore</keyword>
<keyword evidence="5" id="KW-1017">Isopeptide bond</keyword>
<gene>
    <name evidence="27" type="ORF">CHS0354_022714</name>
</gene>
<feature type="compositionally biased region" description="Basic and acidic residues" evidence="25">
    <location>
        <begin position="425"/>
        <end position="450"/>
    </location>
</feature>
<reference evidence="27" key="2">
    <citation type="journal article" date="2021" name="Genome Biol. Evol.">
        <title>Developing a high-quality reference genome for a parasitic bivalve with doubly uniparental inheritance (Bivalvia: Unionida).</title>
        <authorList>
            <person name="Smith C.H."/>
        </authorList>
    </citation>
    <scope>NUCLEOTIDE SEQUENCE</scope>
    <source>
        <strain evidence="27">CHS0354</strain>
        <tissue evidence="27">Mantle</tissue>
    </source>
</reference>
<feature type="compositionally biased region" description="Low complexity" evidence="25">
    <location>
        <begin position="597"/>
        <end position="634"/>
    </location>
</feature>
<comment type="subcellular location">
    <subcellularLocation>
        <location evidence="2">Chromosome</location>
        <location evidence="2">Centromere</location>
        <location evidence="2">Kinetochore</location>
    </subcellularLocation>
    <subcellularLocation>
        <location evidence="1">Nucleus</location>
    </subcellularLocation>
</comment>
<feature type="compositionally biased region" description="Acidic residues" evidence="25">
    <location>
        <begin position="522"/>
        <end position="540"/>
    </location>
</feature>
<evidence type="ECO:0000256" key="14">
    <source>
        <dbReference type="ARBA" id="ARBA00022840"/>
    </source>
</evidence>
<proteinExistence type="inferred from homology"/>
<dbReference type="InterPro" id="IPR044092">
    <property type="entry name" value="STKc_PRP4"/>
</dbReference>
<dbReference type="PANTHER" id="PTHR24058:SF103">
    <property type="entry name" value="SERINE_THREONINE-PROTEIN KINASE PRP4 HOMOLOG"/>
    <property type="match status" value="1"/>
</dbReference>
<evidence type="ECO:0000256" key="21">
    <source>
        <dbReference type="ARBA" id="ARBA00031858"/>
    </source>
</evidence>
<keyword evidence="4" id="KW-0158">Chromosome</keyword>
<feature type="region of interest" description="Disordered" evidence="25">
    <location>
        <begin position="299"/>
        <end position="690"/>
    </location>
</feature>
<feature type="compositionally biased region" description="Basic residues" evidence="25">
    <location>
        <begin position="38"/>
        <end position="71"/>
    </location>
</feature>
<keyword evidence="9" id="KW-0808">Transferase</keyword>
<evidence type="ECO:0000256" key="9">
    <source>
        <dbReference type="ARBA" id="ARBA00022679"/>
    </source>
</evidence>
<comment type="subunit">
    <text evidence="22">Interacts with CLK1 C-terminus. Associates with the U5 snRNP and NCOR1 deacetylase complexes. Identified in the spliceosome C complex.</text>
</comment>